<sequence length="160" mass="16883">MRWAEMQAPIDAVGIAVDDTGVCAVRFGGAAGPLASGDPVLARAVEELTAYFAGDSAPFTVPLSVSGGSQFERSVWRALWAIPYAEMRTYGQIAAAVGEPDGARAVGVACNRNPLPIIVPCHRVVGADGKMVGFGGGIWRKKVLLELEAKVRIEREFGLL</sequence>
<evidence type="ECO:0000256" key="7">
    <source>
        <dbReference type="ARBA" id="ARBA00023204"/>
    </source>
</evidence>
<evidence type="ECO:0000256" key="9">
    <source>
        <dbReference type="HAMAP-Rule" id="MF_00772"/>
    </source>
</evidence>
<reference evidence="12" key="1">
    <citation type="submission" date="2021-01" db="EMBL/GenBank/DDBJ databases">
        <title>Whole genome shotgun sequence of Dactylosporangium siamense NBRC 106093.</title>
        <authorList>
            <person name="Komaki H."/>
            <person name="Tamura T."/>
        </authorList>
    </citation>
    <scope>NUCLEOTIDE SEQUENCE</scope>
    <source>
        <strain evidence="12">NBRC 106093</strain>
    </source>
</reference>
<dbReference type="NCBIfam" id="TIGR00589">
    <property type="entry name" value="ogt"/>
    <property type="match status" value="1"/>
</dbReference>
<dbReference type="FunFam" id="1.10.10.10:FF:000214">
    <property type="entry name" value="Methylated-DNA--protein-cysteine methyltransferase"/>
    <property type="match status" value="1"/>
</dbReference>
<evidence type="ECO:0000313" key="12">
    <source>
        <dbReference type="EMBL" id="GIG46429.1"/>
    </source>
</evidence>
<dbReference type="PANTHER" id="PTHR10815">
    <property type="entry name" value="METHYLATED-DNA--PROTEIN-CYSTEINE METHYLTRANSFERASE"/>
    <property type="match status" value="1"/>
</dbReference>
<dbReference type="SUPFAM" id="SSF46767">
    <property type="entry name" value="Methylated DNA-protein cysteine methyltransferase, C-terminal domain"/>
    <property type="match status" value="1"/>
</dbReference>
<dbReference type="GO" id="GO:0006307">
    <property type="term" value="P:DNA alkylation repair"/>
    <property type="evidence" value="ECO:0007669"/>
    <property type="project" value="UniProtKB-UniRule"/>
</dbReference>
<name>A0A919PMB6_9ACTN</name>
<dbReference type="SUPFAM" id="SSF53155">
    <property type="entry name" value="Methylated DNA-protein cysteine methyltransferase domain"/>
    <property type="match status" value="1"/>
</dbReference>
<dbReference type="EC" id="2.1.1.63" evidence="9"/>
<comment type="subcellular location">
    <subcellularLocation>
        <location evidence="9">Cytoplasm</location>
    </subcellularLocation>
</comment>
<keyword evidence="3 9" id="KW-0963">Cytoplasm</keyword>
<evidence type="ECO:0000256" key="3">
    <source>
        <dbReference type="ARBA" id="ARBA00022490"/>
    </source>
</evidence>
<proteinExistence type="inferred from homology"/>
<dbReference type="AlphaFoldDB" id="A0A919PMB6"/>
<feature type="domain" description="Methylated-DNA-[protein]-cysteine S-methyltransferase DNA binding" evidence="10">
    <location>
        <begin position="70"/>
        <end position="149"/>
    </location>
</feature>
<evidence type="ECO:0000256" key="8">
    <source>
        <dbReference type="ARBA" id="ARBA00049348"/>
    </source>
</evidence>
<dbReference type="PANTHER" id="PTHR10815:SF5">
    <property type="entry name" value="METHYLATED-DNA--PROTEIN-CYSTEINE METHYLTRANSFERASE"/>
    <property type="match status" value="1"/>
</dbReference>
<evidence type="ECO:0000259" key="11">
    <source>
        <dbReference type="Pfam" id="PF02870"/>
    </source>
</evidence>
<dbReference type="RefSeq" id="WP_239136094.1">
    <property type="nucleotide sequence ID" value="NZ_BAAAVW010000015.1"/>
</dbReference>
<dbReference type="Proteomes" id="UP000660611">
    <property type="component" value="Unassembled WGS sequence"/>
</dbReference>
<evidence type="ECO:0000256" key="1">
    <source>
        <dbReference type="ARBA" id="ARBA00001286"/>
    </source>
</evidence>
<dbReference type="InterPro" id="IPR023546">
    <property type="entry name" value="MGMT"/>
</dbReference>
<keyword evidence="6 9" id="KW-0227">DNA damage</keyword>
<gene>
    <name evidence="12" type="ORF">Dsi01nite_044700</name>
</gene>
<comment type="similarity">
    <text evidence="2 9">Belongs to the MGMT family.</text>
</comment>
<organism evidence="12 13">
    <name type="scientific">Dactylosporangium siamense</name>
    <dbReference type="NCBI Taxonomy" id="685454"/>
    <lineage>
        <taxon>Bacteria</taxon>
        <taxon>Bacillati</taxon>
        <taxon>Actinomycetota</taxon>
        <taxon>Actinomycetes</taxon>
        <taxon>Micromonosporales</taxon>
        <taxon>Micromonosporaceae</taxon>
        <taxon>Dactylosporangium</taxon>
    </lineage>
</organism>
<feature type="active site" description="Nucleophile; methyl group acceptor" evidence="9">
    <location>
        <position position="121"/>
    </location>
</feature>
<dbReference type="Gene3D" id="3.30.160.70">
    <property type="entry name" value="Methylated DNA-protein cysteine methyltransferase domain"/>
    <property type="match status" value="1"/>
</dbReference>
<keyword evidence="7 9" id="KW-0234">DNA repair</keyword>
<evidence type="ECO:0000313" key="13">
    <source>
        <dbReference type="Proteomes" id="UP000660611"/>
    </source>
</evidence>
<dbReference type="Gene3D" id="1.10.10.10">
    <property type="entry name" value="Winged helix-like DNA-binding domain superfamily/Winged helix DNA-binding domain"/>
    <property type="match status" value="1"/>
</dbReference>
<dbReference type="Pfam" id="PF01035">
    <property type="entry name" value="DNA_binding_1"/>
    <property type="match status" value="1"/>
</dbReference>
<dbReference type="InterPro" id="IPR036388">
    <property type="entry name" value="WH-like_DNA-bd_sf"/>
</dbReference>
<comment type="caution">
    <text evidence="12">The sequence shown here is derived from an EMBL/GenBank/DDBJ whole genome shotgun (WGS) entry which is preliminary data.</text>
</comment>
<dbReference type="Pfam" id="PF02870">
    <property type="entry name" value="Methyltransf_1N"/>
    <property type="match status" value="1"/>
</dbReference>
<comment type="catalytic activity">
    <reaction evidence="1 9">
        <text>a 4-O-methyl-thymidine in DNA + L-cysteinyl-[protein] = a thymidine in DNA + S-methyl-L-cysteinyl-[protein]</text>
        <dbReference type="Rhea" id="RHEA:53428"/>
        <dbReference type="Rhea" id="RHEA-COMP:10131"/>
        <dbReference type="Rhea" id="RHEA-COMP:10132"/>
        <dbReference type="Rhea" id="RHEA-COMP:13555"/>
        <dbReference type="Rhea" id="RHEA-COMP:13556"/>
        <dbReference type="ChEBI" id="CHEBI:29950"/>
        <dbReference type="ChEBI" id="CHEBI:82612"/>
        <dbReference type="ChEBI" id="CHEBI:137386"/>
        <dbReference type="ChEBI" id="CHEBI:137387"/>
        <dbReference type="EC" id="2.1.1.63"/>
    </reaction>
</comment>
<evidence type="ECO:0000256" key="4">
    <source>
        <dbReference type="ARBA" id="ARBA00022603"/>
    </source>
</evidence>
<evidence type="ECO:0000256" key="2">
    <source>
        <dbReference type="ARBA" id="ARBA00008711"/>
    </source>
</evidence>
<accession>A0A919PMB6</accession>
<dbReference type="PROSITE" id="PS00374">
    <property type="entry name" value="MGMT"/>
    <property type="match status" value="1"/>
</dbReference>
<keyword evidence="13" id="KW-1185">Reference proteome</keyword>
<dbReference type="InterPro" id="IPR008332">
    <property type="entry name" value="MethylG_MeTrfase_N"/>
</dbReference>
<dbReference type="InterPro" id="IPR036217">
    <property type="entry name" value="MethylDNA_cys_MeTrfase_DNAb"/>
</dbReference>
<keyword evidence="5 9" id="KW-0808">Transferase</keyword>
<dbReference type="InterPro" id="IPR014048">
    <property type="entry name" value="MethylDNA_cys_MeTrfase_DNA-bd"/>
</dbReference>
<comment type="miscellaneous">
    <text evidence="9">This enzyme catalyzes only one turnover and therefore is not strictly catalytic. According to one definition, an enzyme is a biocatalyst that acts repeatedly and over many reaction cycles.</text>
</comment>
<dbReference type="GO" id="GO:0005737">
    <property type="term" value="C:cytoplasm"/>
    <property type="evidence" value="ECO:0007669"/>
    <property type="project" value="UniProtKB-SubCell"/>
</dbReference>
<dbReference type="InterPro" id="IPR001497">
    <property type="entry name" value="MethylDNA_cys_MeTrfase_AS"/>
</dbReference>
<dbReference type="HAMAP" id="MF_00772">
    <property type="entry name" value="OGT"/>
    <property type="match status" value="1"/>
</dbReference>
<dbReference type="InterPro" id="IPR036631">
    <property type="entry name" value="MGMT_N_sf"/>
</dbReference>
<feature type="domain" description="Methylguanine DNA methyltransferase ribonuclease-like" evidence="11">
    <location>
        <begin position="1"/>
        <end position="64"/>
    </location>
</feature>
<dbReference type="EMBL" id="BONQ01000071">
    <property type="protein sequence ID" value="GIG46429.1"/>
    <property type="molecule type" value="Genomic_DNA"/>
</dbReference>
<comment type="function">
    <text evidence="9">Involved in the cellular defense against the biological effects of O6-methylguanine (O6-MeG) and O4-methylthymine (O4-MeT) in DNA. Repairs the methylated nucleobase in DNA by stoichiometrically transferring the methyl group to a cysteine residue in the enzyme. This is a suicide reaction: the enzyme is irreversibly inactivated.</text>
</comment>
<comment type="catalytic activity">
    <reaction evidence="8 9">
        <text>a 6-O-methyl-2'-deoxyguanosine in DNA + L-cysteinyl-[protein] = S-methyl-L-cysteinyl-[protein] + a 2'-deoxyguanosine in DNA</text>
        <dbReference type="Rhea" id="RHEA:24000"/>
        <dbReference type="Rhea" id="RHEA-COMP:10131"/>
        <dbReference type="Rhea" id="RHEA-COMP:10132"/>
        <dbReference type="Rhea" id="RHEA-COMP:11367"/>
        <dbReference type="Rhea" id="RHEA-COMP:11368"/>
        <dbReference type="ChEBI" id="CHEBI:29950"/>
        <dbReference type="ChEBI" id="CHEBI:82612"/>
        <dbReference type="ChEBI" id="CHEBI:85445"/>
        <dbReference type="ChEBI" id="CHEBI:85448"/>
        <dbReference type="EC" id="2.1.1.63"/>
    </reaction>
</comment>
<dbReference type="CDD" id="cd06445">
    <property type="entry name" value="ATase"/>
    <property type="match status" value="1"/>
</dbReference>
<evidence type="ECO:0000256" key="5">
    <source>
        <dbReference type="ARBA" id="ARBA00022679"/>
    </source>
</evidence>
<dbReference type="GO" id="GO:0032259">
    <property type="term" value="P:methylation"/>
    <property type="evidence" value="ECO:0007669"/>
    <property type="project" value="UniProtKB-KW"/>
</dbReference>
<evidence type="ECO:0000259" key="10">
    <source>
        <dbReference type="Pfam" id="PF01035"/>
    </source>
</evidence>
<evidence type="ECO:0000256" key="6">
    <source>
        <dbReference type="ARBA" id="ARBA00022763"/>
    </source>
</evidence>
<protein>
    <recommendedName>
        <fullName evidence="9">Methylated-DNA--protein-cysteine methyltransferase</fullName>
        <ecNumber evidence="9">2.1.1.63</ecNumber>
    </recommendedName>
    <alternativeName>
        <fullName evidence="9">6-O-methylguanine-DNA methyltransferase</fullName>
        <shortName evidence="9">MGMT</shortName>
    </alternativeName>
    <alternativeName>
        <fullName evidence="9">O-6-methylguanine-DNA-alkyltransferase</fullName>
    </alternativeName>
</protein>
<keyword evidence="4 9" id="KW-0489">Methyltransferase</keyword>
<dbReference type="GO" id="GO:0003908">
    <property type="term" value="F:methylated-DNA-[protein]-cysteine S-methyltransferase activity"/>
    <property type="evidence" value="ECO:0007669"/>
    <property type="project" value="UniProtKB-UniRule"/>
</dbReference>